<keyword evidence="5" id="KW-0963">Cytoplasm</keyword>
<organism evidence="14 15">
    <name type="scientific">Columba livia</name>
    <name type="common">Rock dove</name>
    <dbReference type="NCBI Taxonomy" id="8932"/>
    <lineage>
        <taxon>Eukaryota</taxon>
        <taxon>Metazoa</taxon>
        <taxon>Chordata</taxon>
        <taxon>Craniata</taxon>
        <taxon>Vertebrata</taxon>
        <taxon>Euteleostomi</taxon>
        <taxon>Archelosauria</taxon>
        <taxon>Archosauria</taxon>
        <taxon>Dinosauria</taxon>
        <taxon>Saurischia</taxon>
        <taxon>Theropoda</taxon>
        <taxon>Coelurosauria</taxon>
        <taxon>Aves</taxon>
        <taxon>Neognathae</taxon>
        <taxon>Neoaves</taxon>
        <taxon>Columbimorphae</taxon>
        <taxon>Columbiformes</taxon>
        <taxon>Columbidae</taxon>
        <taxon>Columba</taxon>
    </lineage>
</organism>
<dbReference type="PANTHER" id="PTHR31598:SF1">
    <property type="entry name" value="DYNEIN REGULATORY COMPLEX PROTEIN 10"/>
    <property type="match status" value="1"/>
</dbReference>
<dbReference type="OrthoDB" id="536093at2759"/>
<protein>
    <recommendedName>
        <fullName evidence="4">Dynein regulatory complex protein 10</fullName>
    </recommendedName>
    <alternativeName>
        <fullName evidence="10">IQ domain-containing protein D</fullName>
    </alternativeName>
</protein>
<keyword evidence="12" id="KW-0175">Coiled coil</keyword>
<dbReference type="PROSITE" id="PS50096">
    <property type="entry name" value="IQ"/>
    <property type="match status" value="1"/>
</dbReference>
<comment type="function">
    <text evidence="1">Component of the nexin-dynein regulatory complex (N-DRC), a key regulator of ciliary/flagellar motility which maintains the alignment and integrity of the distal axoneme and regulates microtubule sliding in motile axonemes.</text>
</comment>
<evidence type="ECO:0000256" key="3">
    <source>
        <dbReference type="ARBA" id="ARBA00009071"/>
    </source>
</evidence>
<feature type="coiled-coil region" evidence="12">
    <location>
        <begin position="243"/>
        <end position="391"/>
    </location>
</feature>
<keyword evidence="7" id="KW-0969">Cilium</keyword>
<dbReference type="Gene3D" id="1.20.5.190">
    <property type="match status" value="1"/>
</dbReference>
<evidence type="ECO:0000256" key="7">
    <source>
        <dbReference type="ARBA" id="ARBA00023069"/>
    </source>
</evidence>
<keyword evidence="8" id="KW-0206">Cytoskeleton</keyword>
<reference evidence="14 15" key="1">
    <citation type="journal article" date="2013" name="Science">
        <title>Genomic diversity and evolution of the head crest in the rock pigeon.</title>
        <authorList>
            <person name="Shapiro M.D."/>
            <person name="Kronenberg Z."/>
            <person name="Li C."/>
            <person name="Domyan E.T."/>
            <person name="Pan H."/>
            <person name="Campbell M."/>
            <person name="Tan H."/>
            <person name="Huff C.D."/>
            <person name="Hu H."/>
            <person name="Vickrey A.I."/>
            <person name="Nielsen S.C."/>
            <person name="Stringham S.A."/>
            <person name="Hu H."/>
            <person name="Willerslev E."/>
            <person name="Gilbert M.T."/>
            <person name="Yandell M."/>
            <person name="Zhang G."/>
            <person name="Wang J."/>
        </authorList>
    </citation>
    <scope>NUCLEOTIDE SEQUENCE [LARGE SCALE GENOMIC DNA]</scope>
    <source>
        <tissue evidence="14">Blood</tissue>
    </source>
</reference>
<dbReference type="PANTHER" id="PTHR31598">
    <property type="entry name" value="IQ DOMAIN-CONTAINING PROTEIN D"/>
    <property type="match status" value="1"/>
</dbReference>
<keyword evidence="6" id="KW-0282">Flagellum</keyword>
<keyword evidence="15" id="KW-1185">Reference proteome</keyword>
<proteinExistence type="inferred from homology"/>
<gene>
    <name evidence="14" type="primary">IQCD</name>
    <name evidence="14" type="ORF">A306_00014766</name>
</gene>
<evidence type="ECO:0000256" key="5">
    <source>
        <dbReference type="ARBA" id="ARBA00022490"/>
    </source>
</evidence>
<dbReference type="EMBL" id="AKCR02000129">
    <property type="protein sequence ID" value="PKK19928.1"/>
    <property type="molecule type" value="Genomic_DNA"/>
</dbReference>
<dbReference type="AlphaFoldDB" id="A0A2I0LR70"/>
<evidence type="ECO:0000256" key="2">
    <source>
        <dbReference type="ARBA" id="ARBA00004611"/>
    </source>
</evidence>
<comment type="similarity">
    <text evidence="3">Belongs to the DRC10 family.</text>
</comment>
<dbReference type="Pfam" id="PF00612">
    <property type="entry name" value="IQ"/>
    <property type="match status" value="1"/>
</dbReference>
<evidence type="ECO:0000256" key="1">
    <source>
        <dbReference type="ARBA" id="ARBA00003029"/>
    </source>
</evidence>
<keyword evidence="9" id="KW-0966">Cell projection</keyword>
<evidence type="ECO:0000256" key="10">
    <source>
        <dbReference type="ARBA" id="ARBA00032180"/>
    </source>
</evidence>
<evidence type="ECO:0000256" key="4">
    <source>
        <dbReference type="ARBA" id="ARBA00021752"/>
    </source>
</evidence>
<dbReference type="InParanoid" id="A0A2I0LR70"/>
<name>A0A2I0LR70_COLLI</name>
<evidence type="ECO:0000313" key="15">
    <source>
        <dbReference type="Proteomes" id="UP000053872"/>
    </source>
</evidence>
<dbReference type="SMART" id="SM00015">
    <property type="entry name" value="IQ"/>
    <property type="match status" value="1"/>
</dbReference>
<comment type="caution">
    <text evidence="14">The sequence shown here is derived from an EMBL/GenBank/DDBJ whole genome shotgun (WGS) entry which is preliminary data.</text>
</comment>
<dbReference type="InterPro" id="IPR000048">
    <property type="entry name" value="IQ_motif_EF-hand-BS"/>
</dbReference>
<evidence type="ECO:0000256" key="11">
    <source>
        <dbReference type="ARBA" id="ARBA00046836"/>
    </source>
</evidence>
<evidence type="ECO:0000256" key="12">
    <source>
        <dbReference type="SAM" id="Coils"/>
    </source>
</evidence>
<feature type="region of interest" description="Disordered" evidence="13">
    <location>
        <begin position="1"/>
        <end position="51"/>
    </location>
</feature>
<evidence type="ECO:0000256" key="6">
    <source>
        <dbReference type="ARBA" id="ARBA00022846"/>
    </source>
</evidence>
<comment type="subunit">
    <text evidence="11">Component of the nexin-dynein regulatory complex (N-DRC). Interacts with CFAP52.</text>
</comment>
<evidence type="ECO:0000256" key="8">
    <source>
        <dbReference type="ARBA" id="ARBA00023212"/>
    </source>
</evidence>
<dbReference type="Proteomes" id="UP000053872">
    <property type="component" value="Unassembled WGS sequence"/>
</dbReference>
<comment type="subcellular location">
    <subcellularLocation>
        <location evidence="2">Cytoplasm</location>
        <location evidence="2">Cytoskeleton</location>
        <location evidence="2">Flagellum axoneme</location>
    </subcellularLocation>
</comment>
<dbReference type="STRING" id="8932.A0A2I0LR70"/>
<accession>A0A2I0LR70</accession>
<sequence>MATGVPAVCRVSSQDGKQRNKPPLEDTAAPEKATSTSNATKTLDPRQLKPDSIETERITTVLDETIAKLELSSLIQRIVNSLDIFADMLGPEITNKLMEHQKLSNDTEHLLARSEEGDTLRAEEQRGCVCSLEQRFSRSVRDILRLLLANPSLCQALKQESWVRESPAEEFIKAFGEFRNLMLERLLTSPKEEEERIQFMQDISLRVKKTSETVRVLKAEVAAAMQTREEEIDKRVNMVQDLKTSMQDLAEDSKANIQQIEQEGKRQQEEELEVFQAKSAMLEEEAQELEAQLDALIVEHRASELALRKRICRAEMEIANWVHKYDADMAEKQAEYEEVEAAYNEEKAQLACLTEKRDLLLQEYSEIQEERRRLKEKEEEALKELNIKTRAATCIQAYWKGYLVRSLYRSKKKGKGKGKGKGKKTKK</sequence>
<dbReference type="KEGG" id="clv:102086470"/>
<dbReference type="InterPro" id="IPR042815">
    <property type="entry name" value="DRC10"/>
</dbReference>
<evidence type="ECO:0000256" key="9">
    <source>
        <dbReference type="ARBA" id="ARBA00023273"/>
    </source>
</evidence>
<evidence type="ECO:0000256" key="13">
    <source>
        <dbReference type="SAM" id="MobiDB-lite"/>
    </source>
</evidence>
<dbReference type="CDD" id="cd23767">
    <property type="entry name" value="IQCD"/>
    <property type="match status" value="1"/>
</dbReference>
<evidence type="ECO:0000313" key="14">
    <source>
        <dbReference type="EMBL" id="PKK19928.1"/>
    </source>
</evidence>